<dbReference type="EMBL" id="FZOD01000115">
    <property type="protein sequence ID" value="SNT64305.1"/>
    <property type="molecule type" value="Genomic_DNA"/>
</dbReference>
<dbReference type="Proteomes" id="UP000198282">
    <property type="component" value="Unassembled WGS sequence"/>
</dbReference>
<protein>
    <submittedName>
        <fullName evidence="2">Uncharacterized protein</fullName>
    </submittedName>
</protein>
<proteinExistence type="predicted"/>
<reference evidence="2 3" key="1">
    <citation type="submission" date="2017-06" db="EMBL/GenBank/DDBJ databases">
        <authorList>
            <person name="Kim H.J."/>
            <person name="Triplett B.A."/>
        </authorList>
    </citation>
    <scope>NUCLEOTIDE SEQUENCE [LARGE SCALE GENOMIC DNA]</scope>
    <source>
        <strain evidence="2 3">CGMCC 4.2132</strain>
    </source>
</reference>
<evidence type="ECO:0000313" key="2">
    <source>
        <dbReference type="EMBL" id="SNT64305.1"/>
    </source>
</evidence>
<feature type="region of interest" description="Disordered" evidence="1">
    <location>
        <begin position="76"/>
        <end position="118"/>
    </location>
</feature>
<dbReference type="AlphaFoldDB" id="A0A239PBH8"/>
<feature type="compositionally biased region" description="Low complexity" evidence="1">
    <location>
        <begin position="76"/>
        <end position="97"/>
    </location>
</feature>
<feature type="compositionally biased region" description="Polar residues" evidence="1">
    <location>
        <begin position="107"/>
        <end position="118"/>
    </location>
</feature>
<gene>
    <name evidence="2" type="ORF">SAMN05216276_11159</name>
</gene>
<accession>A0A239PBH8</accession>
<sequence length="210" mass="21734">MVIDGFGIFDRIEEYLLQGRVSVMSDLMGSLRLMSRSLKVTRVLLVAAFAAGLSACSGGGDPEAATAAPVVTVTVTASPTPSASPSDLPDPSNADSPETPLPELPSISATPSASDSTVVRGTDAEIMGPVKLLGANSITVTPDHGSSQKAELTPFTVVLDRRGTICAEGGFPHECNVKQMRKTLTSGGSLYAKVTIKDGVATQIEEMAKK</sequence>
<evidence type="ECO:0000256" key="1">
    <source>
        <dbReference type="SAM" id="MobiDB-lite"/>
    </source>
</evidence>
<evidence type="ECO:0000313" key="3">
    <source>
        <dbReference type="Proteomes" id="UP000198282"/>
    </source>
</evidence>
<keyword evidence="3" id="KW-1185">Reference proteome</keyword>
<name>A0A239PBH8_9ACTN</name>
<organism evidence="2 3">
    <name type="scientific">Streptosporangium subroseum</name>
    <dbReference type="NCBI Taxonomy" id="106412"/>
    <lineage>
        <taxon>Bacteria</taxon>
        <taxon>Bacillati</taxon>
        <taxon>Actinomycetota</taxon>
        <taxon>Actinomycetes</taxon>
        <taxon>Streptosporangiales</taxon>
        <taxon>Streptosporangiaceae</taxon>
        <taxon>Streptosporangium</taxon>
    </lineage>
</organism>